<proteinExistence type="predicted"/>
<keyword evidence="3" id="KW-1185">Reference proteome</keyword>
<evidence type="ECO:0000256" key="1">
    <source>
        <dbReference type="SAM" id="MobiDB-lite"/>
    </source>
</evidence>
<gene>
    <name evidence="2" type="ORF">PCOR1329_LOCUS59999</name>
</gene>
<feature type="non-terminal residue" evidence="2">
    <location>
        <position position="1"/>
    </location>
</feature>
<accession>A0ABN9VPR7</accession>
<evidence type="ECO:0000313" key="2">
    <source>
        <dbReference type="EMBL" id="CAK0875301.1"/>
    </source>
</evidence>
<evidence type="ECO:0008006" key="4">
    <source>
        <dbReference type="Google" id="ProtNLM"/>
    </source>
</evidence>
<evidence type="ECO:0000313" key="3">
    <source>
        <dbReference type="Proteomes" id="UP001189429"/>
    </source>
</evidence>
<dbReference type="PANTHER" id="PTHR43036:SF2">
    <property type="entry name" value="OS04G0481300 PROTEIN"/>
    <property type="match status" value="1"/>
</dbReference>
<dbReference type="PANTHER" id="PTHR43036">
    <property type="entry name" value="OSJNBB0011N17.9 PROTEIN"/>
    <property type="match status" value="1"/>
</dbReference>
<name>A0ABN9VPR7_9DINO</name>
<dbReference type="EMBL" id="CAUYUJ010017499">
    <property type="protein sequence ID" value="CAK0875301.1"/>
    <property type="molecule type" value="Genomic_DNA"/>
</dbReference>
<feature type="region of interest" description="Disordered" evidence="1">
    <location>
        <begin position="132"/>
        <end position="151"/>
    </location>
</feature>
<reference evidence="2" key="1">
    <citation type="submission" date="2023-10" db="EMBL/GenBank/DDBJ databases">
        <authorList>
            <person name="Chen Y."/>
            <person name="Shah S."/>
            <person name="Dougan E. K."/>
            <person name="Thang M."/>
            <person name="Chan C."/>
        </authorList>
    </citation>
    <scope>NUCLEOTIDE SEQUENCE [LARGE SCALE GENOMIC DNA]</scope>
</reference>
<dbReference type="Proteomes" id="UP001189429">
    <property type="component" value="Unassembled WGS sequence"/>
</dbReference>
<comment type="caution">
    <text evidence="2">The sequence shown here is derived from an EMBL/GenBank/DDBJ whole genome shotgun (WGS) entry which is preliminary data.</text>
</comment>
<organism evidence="2 3">
    <name type="scientific">Prorocentrum cordatum</name>
    <dbReference type="NCBI Taxonomy" id="2364126"/>
    <lineage>
        <taxon>Eukaryota</taxon>
        <taxon>Sar</taxon>
        <taxon>Alveolata</taxon>
        <taxon>Dinophyceae</taxon>
        <taxon>Prorocentrales</taxon>
        <taxon>Prorocentraceae</taxon>
        <taxon>Prorocentrum</taxon>
    </lineage>
</organism>
<protein>
    <recommendedName>
        <fullName evidence="4">Methyltransferase type 11 domain-containing protein</fullName>
    </recommendedName>
</protein>
<sequence length="290" mass="31458">QAPPGAAARLAAAGAAVGAACGARRVARAGASARMPRSRSATVARRAVDDWPVSFVVGSNAPEALQKVQWPSEWPYTPEDFRRQETNRRTRCSTSSLASASTSRRFISALRDHYASTFSKYPGARILDRSSAPAGSAITRMRRPASPDPCVHHRDERVRAAEQQAGRRHYTVRNLNVVPELPYDTESFDIVTCTVSDWGGPEQASRGHARGLEGPQAGWPCHPLHEQPLLPVQGGSDLVADGRHRALPHIWNYIHYAGGFGPPEALDLGGPLARLGMDDPVFVIQARRVP</sequence>